<dbReference type="SMR" id="A0A0F7S5V2"/>
<evidence type="ECO:0000313" key="8">
    <source>
        <dbReference type="Proteomes" id="UP000242770"/>
    </source>
</evidence>
<keyword evidence="1 3" id="KW-0238">DNA-binding</keyword>
<feature type="compositionally biased region" description="Basic and acidic residues" evidence="4">
    <location>
        <begin position="235"/>
        <end position="247"/>
    </location>
</feature>
<dbReference type="InterPro" id="IPR051356">
    <property type="entry name" value="SOX/SOX-like_TF"/>
</dbReference>
<evidence type="ECO:0000256" key="1">
    <source>
        <dbReference type="ARBA" id="ARBA00023125"/>
    </source>
</evidence>
<dbReference type="InterPro" id="IPR009071">
    <property type="entry name" value="HMG_box_dom"/>
</dbReference>
<feature type="domain" description="HMG box" evidence="5">
    <location>
        <begin position="120"/>
        <end position="189"/>
    </location>
</feature>
<dbReference type="GO" id="GO:0000978">
    <property type="term" value="F:RNA polymerase II cis-regulatory region sequence-specific DNA binding"/>
    <property type="evidence" value="ECO:0007669"/>
    <property type="project" value="TreeGrafter"/>
</dbReference>
<dbReference type="PROSITE" id="PS50118">
    <property type="entry name" value="HMG_BOX_2"/>
    <property type="match status" value="1"/>
</dbReference>
<proteinExistence type="predicted"/>
<evidence type="ECO:0000256" key="3">
    <source>
        <dbReference type="PROSITE-ProRule" id="PRU00267"/>
    </source>
</evidence>
<reference evidence="8" key="2">
    <citation type="submission" date="2014-06" db="EMBL/GenBank/DDBJ databases">
        <authorList>
            <person name="Berkman P.J."/>
        </authorList>
    </citation>
    <scope>NUCLEOTIDE SEQUENCE [LARGE SCALE GENOMIC DNA]</scope>
</reference>
<feature type="region of interest" description="Disordered" evidence="4">
    <location>
        <begin position="231"/>
        <end position="314"/>
    </location>
</feature>
<feature type="DNA-binding region" description="HMG box" evidence="3">
    <location>
        <begin position="120"/>
        <end position="189"/>
    </location>
</feature>
<dbReference type="CDD" id="cd01389">
    <property type="entry name" value="HMG-box_ROX1-like"/>
    <property type="match status" value="1"/>
</dbReference>
<keyword evidence="2 3" id="KW-0539">Nucleus</keyword>
<dbReference type="InterPro" id="IPR036910">
    <property type="entry name" value="HMG_box_dom_sf"/>
</dbReference>
<dbReference type="EMBL" id="CCFA01000748">
    <property type="protein sequence ID" value="CDW96669.1"/>
    <property type="molecule type" value="Genomic_DNA"/>
</dbReference>
<reference evidence="6" key="1">
    <citation type="submission" date="2014-06" db="EMBL/GenBank/DDBJ databases">
        <authorList>
            <person name="Ju J."/>
            <person name="Zhang J."/>
        </authorList>
    </citation>
    <scope>NUCLEOTIDE SEQUENCE</scope>
    <source>
        <strain evidence="6">SscI8</strain>
    </source>
</reference>
<dbReference type="GO" id="GO:0000981">
    <property type="term" value="F:DNA-binding transcription factor activity, RNA polymerase II-specific"/>
    <property type="evidence" value="ECO:0007669"/>
    <property type="project" value="TreeGrafter"/>
</dbReference>
<feature type="compositionally biased region" description="Basic and acidic residues" evidence="4">
    <location>
        <begin position="659"/>
        <end position="672"/>
    </location>
</feature>
<dbReference type="OrthoDB" id="6247875at2759"/>
<dbReference type="PANTHER" id="PTHR45789">
    <property type="entry name" value="FI18025P1"/>
    <property type="match status" value="1"/>
</dbReference>
<feature type="region of interest" description="Disordered" evidence="4">
    <location>
        <begin position="101"/>
        <end position="120"/>
    </location>
</feature>
<feature type="region of interest" description="Disordered" evidence="4">
    <location>
        <begin position="650"/>
        <end position="672"/>
    </location>
</feature>
<dbReference type="Pfam" id="PF00505">
    <property type="entry name" value="HMG_box"/>
    <property type="match status" value="1"/>
</dbReference>
<protein>
    <submittedName>
        <fullName evidence="6">Probable pheromone response factor Prf1</fullName>
    </submittedName>
</protein>
<evidence type="ECO:0000313" key="6">
    <source>
        <dbReference type="EMBL" id="CDU22680.1"/>
    </source>
</evidence>
<dbReference type="SMART" id="SM00398">
    <property type="entry name" value="HMG"/>
    <property type="match status" value="1"/>
</dbReference>
<feature type="region of interest" description="Disordered" evidence="4">
    <location>
        <begin position="25"/>
        <end position="66"/>
    </location>
</feature>
<dbReference type="AlphaFoldDB" id="A0A0F7S5V2"/>
<name>A0A0F7S5V2_9BASI</name>
<sequence>MRDQATTGGMATRSGHRGHVTVDLFHGWSTEVQPSSTSATQNDFNSIQDQEDSSPSSTITTPRFQSISFPKRDQSFAVSLYTGCGDGDSLDEQELDRIKRVPPSKRPGVSHAKKTPPDHIKRPRNAYIIFRSHTVSQKLIPKEVENDHRNISRIIAHMWKSLAPEDRAHYEQIAREEKERHKRLFPNYRYQPITRRTEVNKRNVKKLENGDEECQEIADIILKAQGKEGVVIRSEPAKPMKRTRETTRSASARGSERTSAPRRKRAKVAEPKKREPLSPQEISGQVLETVFLHPSPCNSPTSGSSSDNGCEAMPALSPEPFRLASRTPSVDLGQAVSPLDASPVVADPFGRRASSAPILHPCSPPSFFEAMPPAVEPPQPSIDPVGVDGSELSADMAQAQVDFSAQATMPAPAWKGRKPLPPPIPNTWQFCSYDDQSLPSPRTIDSFASASKATASRLRTAWPSTPSSGTFRGFFHPWAFEHANESMLVSPMTASFQDLRRRSSLARSGWIAGRRPGSFGVENHEAEDSSHSLLPTSDLRMSDAQLFDEASRAANDRLDAEAVAVEAGTFAFDPALEGEGYEPVEPTPVQPQPPRVEQAVQPALPRYKADSPRPSFSGSTLAAAARDWASMKRRRSRMAQSTVAHAFSESMSPAAGDHSVADKTRRYKTSLEESVERAVMLALGREQEHGADRGEQSSKIVQQILTSLRAELGLQSQQSAST</sequence>
<evidence type="ECO:0000256" key="2">
    <source>
        <dbReference type="ARBA" id="ARBA00023242"/>
    </source>
</evidence>
<dbReference type="SUPFAM" id="SSF47095">
    <property type="entry name" value="HMG-box"/>
    <property type="match status" value="1"/>
</dbReference>
<organism evidence="7 8">
    <name type="scientific">Sporisorium scitamineum</name>
    <dbReference type="NCBI Taxonomy" id="49012"/>
    <lineage>
        <taxon>Eukaryota</taxon>
        <taxon>Fungi</taxon>
        <taxon>Dikarya</taxon>
        <taxon>Basidiomycota</taxon>
        <taxon>Ustilaginomycotina</taxon>
        <taxon>Ustilaginomycetes</taxon>
        <taxon>Ustilaginales</taxon>
        <taxon>Ustilaginaceae</taxon>
        <taxon>Sporisorium</taxon>
    </lineage>
</organism>
<accession>A0A0F7S5V2</accession>
<gene>
    <name evidence="7" type="primary">SSCI14340.1</name>
    <name evidence="6" type="ORF">SPSC_01310</name>
</gene>
<keyword evidence="8" id="KW-1185">Reference proteome</keyword>
<feature type="compositionally biased region" description="Basic and acidic residues" evidence="4">
    <location>
        <begin position="267"/>
        <end position="276"/>
    </location>
</feature>
<evidence type="ECO:0000259" key="5">
    <source>
        <dbReference type="PROSITE" id="PS50118"/>
    </source>
</evidence>
<dbReference type="Proteomes" id="UP000242770">
    <property type="component" value="Unassembled WGS sequence"/>
</dbReference>
<feature type="compositionally biased region" description="Low complexity" evidence="4">
    <location>
        <begin position="294"/>
        <end position="306"/>
    </location>
</feature>
<dbReference type="GO" id="GO:0005634">
    <property type="term" value="C:nucleus"/>
    <property type="evidence" value="ECO:0007669"/>
    <property type="project" value="UniProtKB-UniRule"/>
</dbReference>
<evidence type="ECO:0000313" key="7">
    <source>
        <dbReference type="EMBL" id="CDW96669.1"/>
    </source>
</evidence>
<feature type="compositionally biased region" description="Polar residues" evidence="4">
    <location>
        <begin position="30"/>
        <end position="66"/>
    </location>
</feature>
<dbReference type="STRING" id="49012.A0A0F7S5V2"/>
<dbReference type="Gene3D" id="1.10.30.10">
    <property type="entry name" value="High mobility group box domain"/>
    <property type="match status" value="1"/>
</dbReference>
<evidence type="ECO:0000256" key="4">
    <source>
        <dbReference type="SAM" id="MobiDB-lite"/>
    </source>
</evidence>
<reference evidence="7" key="3">
    <citation type="submission" date="2014-06" db="EMBL/GenBank/DDBJ databases">
        <authorList>
            <person name="Berkman J.Paul."/>
        </authorList>
    </citation>
    <scope>NUCLEOTIDE SEQUENCE [LARGE SCALE GENOMIC DNA]</scope>
</reference>
<dbReference type="PANTHER" id="PTHR45789:SF2">
    <property type="entry name" value="FI18025P1"/>
    <property type="match status" value="1"/>
</dbReference>
<dbReference type="EMBL" id="LK056657">
    <property type="protein sequence ID" value="CDU22680.1"/>
    <property type="molecule type" value="Genomic_DNA"/>
</dbReference>